<comment type="function">
    <text evidence="8">Transfers the 4'-phosphopantetheine moiety from coenzyme A to a Ser of acyl-carrier-protein.</text>
</comment>
<keyword evidence="8" id="KW-0963">Cytoplasm</keyword>
<name>A0A7I9VLU9_9BACT</name>
<feature type="binding site" evidence="8">
    <location>
        <position position="58"/>
    </location>
    <ligand>
        <name>Mg(2+)</name>
        <dbReference type="ChEBI" id="CHEBI:18420"/>
    </ligand>
</feature>
<evidence type="ECO:0000259" key="9">
    <source>
        <dbReference type="Pfam" id="PF01648"/>
    </source>
</evidence>
<comment type="cofactor">
    <cofactor evidence="8">
        <name>Mg(2+)</name>
        <dbReference type="ChEBI" id="CHEBI:18420"/>
    </cofactor>
</comment>
<comment type="catalytic activity">
    <reaction evidence="8">
        <text>apo-[ACP] + CoA = holo-[ACP] + adenosine 3',5'-bisphosphate + H(+)</text>
        <dbReference type="Rhea" id="RHEA:12068"/>
        <dbReference type="Rhea" id="RHEA-COMP:9685"/>
        <dbReference type="Rhea" id="RHEA-COMP:9690"/>
        <dbReference type="ChEBI" id="CHEBI:15378"/>
        <dbReference type="ChEBI" id="CHEBI:29999"/>
        <dbReference type="ChEBI" id="CHEBI:57287"/>
        <dbReference type="ChEBI" id="CHEBI:58343"/>
        <dbReference type="ChEBI" id="CHEBI:64479"/>
        <dbReference type="EC" id="2.7.8.7"/>
    </reaction>
</comment>
<dbReference type="NCBIfam" id="NF000832">
    <property type="entry name" value="PRK00070.3-2"/>
    <property type="match status" value="1"/>
</dbReference>
<dbReference type="InterPro" id="IPR002582">
    <property type="entry name" value="ACPS"/>
</dbReference>
<evidence type="ECO:0000256" key="2">
    <source>
        <dbReference type="ARBA" id="ARBA00022679"/>
    </source>
</evidence>
<dbReference type="GO" id="GO:0005737">
    <property type="term" value="C:cytoplasm"/>
    <property type="evidence" value="ECO:0007669"/>
    <property type="project" value="UniProtKB-SubCell"/>
</dbReference>
<keyword evidence="5 8" id="KW-0460">Magnesium</keyword>
<keyword evidence="7 8" id="KW-0275">Fatty acid biosynthesis</keyword>
<dbReference type="Gene3D" id="3.90.470.20">
    <property type="entry name" value="4'-phosphopantetheinyl transferase domain"/>
    <property type="match status" value="1"/>
</dbReference>
<evidence type="ECO:0000313" key="11">
    <source>
        <dbReference type="Proteomes" id="UP000503640"/>
    </source>
</evidence>
<accession>A0A7I9VLU9</accession>
<comment type="similarity">
    <text evidence="8">Belongs to the P-Pant transferase superfamily. AcpS family.</text>
</comment>
<feature type="binding site" evidence="8">
    <location>
        <position position="8"/>
    </location>
    <ligand>
        <name>Mg(2+)</name>
        <dbReference type="ChEBI" id="CHEBI:18420"/>
    </ligand>
</feature>
<feature type="domain" description="4'-phosphopantetheinyl transferase" evidence="9">
    <location>
        <begin position="5"/>
        <end position="102"/>
    </location>
</feature>
<evidence type="ECO:0000313" key="10">
    <source>
        <dbReference type="EMBL" id="GEJ57178.1"/>
    </source>
</evidence>
<keyword evidence="1 8" id="KW-0444">Lipid biosynthesis</keyword>
<dbReference type="InterPro" id="IPR004568">
    <property type="entry name" value="Ppantetheine-prot_Trfase_dom"/>
</dbReference>
<comment type="caution">
    <text evidence="10">The sequence shown here is derived from an EMBL/GenBank/DDBJ whole genome shotgun (WGS) entry which is preliminary data.</text>
</comment>
<keyword evidence="4 8" id="KW-0276">Fatty acid metabolism</keyword>
<organism evidence="10 11">
    <name type="scientific">Anaeromyxobacter diazotrophicus</name>
    <dbReference type="NCBI Taxonomy" id="2590199"/>
    <lineage>
        <taxon>Bacteria</taxon>
        <taxon>Pseudomonadati</taxon>
        <taxon>Myxococcota</taxon>
        <taxon>Myxococcia</taxon>
        <taxon>Myxococcales</taxon>
        <taxon>Cystobacterineae</taxon>
        <taxon>Anaeromyxobacteraceae</taxon>
        <taxon>Anaeromyxobacter</taxon>
    </lineage>
</organism>
<dbReference type="Proteomes" id="UP000503640">
    <property type="component" value="Unassembled WGS sequence"/>
</dbReference>
<keyword evidence="6 8" id="KW-0443">Lipid metabolism</keyword>
<dbReference type="NCBIfam" id="TIGR00516">
    <property type="entry name" value="acpS"/>
    <property type="match status" value="1"/>
</dbReference>
<comment type="subcellular location">
    <subcellularLocation>
        <location evidence="8">Cytoplasm</location>
    </subcellularLocation>
</comment>
<dbReference type="RefSeq" id="WP_176064658.1">
    <property type="nucleotide sequence ID" value="NZ_BJTG01000004.1"/>
</dbReference>
<keyword evidence="2 8" id="KW-0808">Transferase</keyword>
<dbReference type="EMBL" id="BJTG01000004">
    <property type="protein sequence ID" value="GEJ57178.1"/>
    <property type="molecule type" value="Genomic_DNA"/>
</dbReference>
<dbReference type="GO" id="GO:0000287">
    <property type="term" value="F:magnesium ion binding"/>
    <property type="evidence" value="ECO:0007669"/>
    <property type="project" value="UniProtKB-UniRule"/>
</dbReference>
<dbReference type="AlphaFoldDB" id="A0A7I9VLU9"/>
<evidence type="ECO:0000256" key="7">
    <source>
        <dbReference type="ARBA" id="ARBA00023160"/>
    </source>
</evidence>
<dbReference type="EC" id="2.7.8.7" evidence="8"/>
<dbReference type="HAMAP" id="MF_00101">
    <property type="entry name" value="AcpS"/>
    <property type="match status" value="1"/>
</dbReference>
<evidence type="ECO:0000256" key="5">
    <source>
        <dbReference type="ARBA" id="ARBA00022842"/>
    </source>
</evidence>
<evidence type="ECO:0000256" key="4">
    <source>
        <dbReference type="ARBA" id="ARBA00022832"/>
    </source>
</evidence>
<evidence type="ECO:0000256" key="3">
    <source>
        <dbReference type="ARBA" id="ARBA00022723"/>
    </source>
</evidence>
<dbReference type="Pfam" id="PF01648">
    <property type="entry name" value="ACPS"/>
    <property type="match status" value="1"/>
</dbReference>
<evidence type="ECO:0000256" key="1">
    <source>
        <dbReference type="ARBA" id="ARBA00022516"/>
    </source>
</evidence>
<gene>
    <name evidence="8 10" type="primary">acpS</name>
    <name evidence="10" type="ORF">AMYX_19190</name>
</gene>
<evidence type="ECO:0000256" key="6">
    <source>
        <dbReference type="ARBA" id="ARBA00023098"/>
    </source>
</evidence>
<keyword evidence="11" id="KW-1185">Reference proteome</keyword>
<dbReference type="GO" id="GO:0006633">
    <property type="term" value="P:fatty acid biosynthetic process"/>
    <property type="evidence" value="ECO:0007669"/>
    <property type="project" value="UniProtKB-UniRule"/>
</dbReference>
<evidence type="ECO:0000256" key="8">
    <source>
        <dbReference type="HAMAP-Rule" id="MF_00101"/>
    </source>
</evidence>
<dbReference type="SUPFAM" id="SSF56214">
    <property type="entry name" value="4'-phosphopantetheinyl transferase"/>
    <property type="match status" value="1"/>
</dbReference>
<protein>
    <recommendedName>
        <fullName evidence="8">Holo-[acyl-carrier-protein] synthase</fullName>
        <shortName evidence="8">Holo-ACP synthase</shortName>
        <ecNumber evidence="8">2.7.8.7</ecNumber>
    </recommendedName>
    <alternativeName>
        <fullName evidence="8">4'-phosphopantetheinyl transferase AcpS</fullName>
    </alternativeName>
</protein>
<dbReference type="InterPro" id="IPR008278">
    <property type="entry name" value="4-PPantetheinyl_Trfase_dom"/>
</dbReference>
<reference evidence="11" key="1">
    <citation type="journal article" date="2020" name="Appl. Environ. Microbiol.">
        <title>Diazotrophic Anaeromyxobacter Isolates from Soils.</title>
        <authorList>
            <person name="Masuda Y."/>
            <person name="Yamanaka H."/>
            <person name="Xu Z.X."/>
            <person name="Shiratori Y."/>
            <person name="Aono T."/>
            <person name="Amachi S."/>
            <person name="Senoo K."/>
            <person name="Itoh H."/>
        </authorList>
    </citation>
    <scope>NUCLEOTIDE SEQUENCE [LARGE SCALE GENOMIC DNA]</scope>
    <source>
        <strain evidence="11">R267</strain>
    </source>
</reference>
<keyword evidence="3 8" id="KW-0479">Metal-binding</keyword>
<sequence length="128" mass="13473">MVVGFGLDVVEIARIARQLGSPTADRFLARCFTAGERDFCDRFQDRAARYAARFAAKEAASKALGVPDGIGFHDVEVLRERGAPALALSGAAQRRAAELGVSRVHVTLSHDGGVAVAGVVLEAAEPAR</sequence>
<dbReference type="GO" id="GO:0008897">
    <property type="term" value="F:holo-[acyl-carrier-protein] synthase activity"/>
    <property type="evidence" value="ECO:0007669"/>
    <property type="project" value="UniProtKB-UniRule"/>
</dbReference>
<dbReference type="InterPro" id="IPR037143">
    <property type="entry name" value="4-PPantetheinyl_Trfase_dom_sf"/>
</dbReference>
<dbReference type="NCBIfam" id="TIGR00556">
    <property type="entry name" value="pantethn_trn"/>
    <property type="match status" value="1"/>
</dbReference>
<proteinExistence type="inferred from homology"/>